<reference evidence="6 7" key="1">
    <citation type="submission" date="2020-02" db="EMBL/GenBank/DDBJ databases">
        <authorList>
            <person name="Zheng R.K."/>
            <person name="Sun C.M."/>
        </authorList>
    </citation>
    <scope>NUCLEOTIDE SEQUENCE [LARGE SCALE GENOMIC DNA]</scope>
    <source>
        <strain evidence="7">rifampicinis</strain>
    </source>
</reference>
<evidence type="ECO:0000256" key="3">
    <source>
        <dbReference type="ARBA" id="ARBA00023002"/>
    </source>
</evidence>
<keyword evidence="3" id="KW-0560">Oxidoreductase</keyword>
<sequence>MKFGVQLPNFGPFSEVDRLLELAQLAEKAGWDGFFLWDHVAIPERMADTMTVLAAIATVTQRIHIGPMVTAPSRRRPWKLAREATTLDHLSGGRLILGVGLGESEYDFSRCHEATAPKTRAERTDEALAILDGLWQGEPFSYAGQHFQIDDLNFLPRPLGRIPVWVGGQWDNKAPMRRASRWQGAFPIGRGYTLSPDEWRDIIAFVQDQRSEPLEAFDFIHSGVSPNDKEAAQAIITPYAEAGVTWWLEDISPVRMGWALGAPWPEPWAVDQIVERITCGPSMPTGPEKER</sequence>
<dbReference type="InterPro" id="IPR050172">
    <property type="entry name" value="SsuD_RutA_monooxygenase"/>
</dbReference>
<dbReference type="InterPro" id="IPR011251">
    <property type="entry name" value="Luciferase-like_dom"/>
</dbReference>
<evidence type="ECO:0000313" key="7">
    <source>
        <dbReference type="Proteomes" id="UP000594468"/>
    </source>
</evidence>
<dbReference type="RefSeq" id="WP_195171452.1">
    <property type="nucleotide sequence ID" value="NZ_CP062983.1"/>
</dbReference>
<keyword evidence="2" id="KW-0288">FMN</keyword>
<name>A0A7S8IE78_9CHLR</name>
<dbReference type="InterPro" id="IPR036661">
    <property type="entry name" value="Luciferase-like_sf"/>
</dbReference>
<evidence type="ECO:0000313" key="6">
    <source>
        <dbReference type="EMBL" id="QPC83385.1"/>
    </source>
</evidence>
<dbReference type="PANTHER" id="PTHR42847">
    <property type="entry name" value="ALKANESULFONATE MONOOXYGENASE"/>
    <property type="match status" value="1"/>
</dbReference>
<dbReference type="GO" id="GO:0008726">
    <property type="term" value="F:alkanesulfonate monooxygenase activity"/>
    <property type="evidence" value="ECO:0007669"/>
    <property type="project" value="TreeGrafter"/>
</dbReference>
<feature type="domain" description="Luciferase-like" evidence="5">
    <location>
        <begin position="2"/>
        <end position="189"/>
    </location>
</feature>
<protein>
    <submittedName>
        <fullName evidence="6">LLM class flavin-dependent oxidoreductase</fullName>
    </submittedName>
</protein>
<dbReference type="EMBL" id="CP062983">
    <property type="protein sequence ID" value="QPC83385.1"/>
    <property type="molecule type" value="Genomic_DNA"/>
</dbReference>
<dbReference type="KEGG" id="pmet:G4Y79_03110"/>
<gene>
    <name evidence="6" type="ORF">G4Y79_03110</name>
</gene>
<dbReference type="Pfam" id="PF00296">
    <property type="entry name" value="Bac_luciferase"/>
    <property type="match status" value="1"/>
</dbReference>
<dbReference type="GO" id="GO:0046306">
    <property type="term" value="P:alkanesulfonate catabolic process"/>
    <property type="evidence" value="ECO:0007669"/>
    <property type="project" value="TreeGrafter"/>
</dbReference>
<evidence type="ECO:0000256" key="1">
    <source>
        <dbReference type="ARBA" id="ARBA00022630"/>
    </source>
</evidence>
<keyword evidence="4" id="KW-0503">Monooxygenase</keyword>
<dbReference type="SUPFAM" id="SSF51679">
    <property type="entry name" value="Bacterial luciferase-like"/>
    <property type="match status" value="1"/>
</dbReference>
<evidence type="ECO:0000256" key="4">
    <source>
        <dbReference type="ARBA" id="ARBA00023033"/>
    </source>
</evidence>
<organism evidence="6 7">
    <name type="scientific">Phototrophicus methaneseepsis</name>
    <dbReference type="NCBI Taxonomy" id="2710758"/>
    <lineage>
        <taxon>Bacteria</taxon>
        <taxon>Bacillati</taxon>
        <taxon>Chloroflexota</taxon>
        <taxon>Candidatus Thermofontia</taxon>
        <taxon>Phototrophicales</taxon>
        <taxon>Phototrophicaceae</taxon>
        <taxon>Phototrophicus</taxon>
    </lineage>
</organism>
<keyword evidence="1" id="KW-0285">Flavoprotein</keyword>
<dbReference type="AlphaFoldDB" id="A0A7S8IE78"/>
<keyword evidence="7" id="KW-1185">Reference proteome</keyword>
<evidence type="ECO:0000256" key="2">
    <source>
        <dbReference type="ARBA" id="ARBA00022643"/>
    </source>
</evidence>
<dbReference type="PANTHER" id="PTHR42847:SF4">
    <property type="entry name" value="ALKANESULFONATE MONOOXYGENASE-RELATED"/>
    <property type="match status" value="1"/>
</dbReference>
<dbReference type="Gene3D" id="3.20.20.30">
    <property type="entry name" value="Luciferase-like domain"/>
    <property type="match status" value="1"/>
</dbReference>
<proteinExistence type="predicted"/>
<accession>A0A7S8IE78</accession>
<evidence type="ECO:0000259" key="5">
    <source>
        <dbReference type="Pfam" id="PF00296"/>
    </source>
</evidence>
<dbReference type="Proteomes" id="UP000594468">
    <property type="component" value="Chromosome"/>
</dbReference>